<dbReference type="GO" id="GO:0004540">
    <property type="term" value="F:RNA nuclease activity"/>
    <property type="evidence" value="ECO:0007669"/>
    <property type="project" value="InterPro"/>
</dbReference>
<dbReference type="KEGG" id="aym:YM304_09050"/>
<dbReference type="AlphaFoldDB" id="A0A6C7E7N3"/>
<protein>
    <submittedName>
        <fullName evidence="2">Putative ribonuclease</fullName>
    </submittedName>
</protein>
<organism evidence="2 3">
    <name type="scientific">Ilumatobacter coccineus (strain NBRC 103263 / KCTC 29153 / YM16-304)</name>
    <dbReference type="NCBI Taxonomy" id="1313172"/>
    <lineage>
        <taxon>Bacteria</taxon>
        <taxon>Bacillati</taxon>
        <taxon>Actinomycetota</taxon>
        <taxon>Acidimicrobiia</taxon>
        <taxon>Acidimicrobiales</taxon>
        <taxon>Ilumatobacteraceae</taxon>
        <taxon>Ilumatobacter</taxon>
    </lineage>
</organism>
<dbReference type="GO" id="GO:0006402">
    <property type="term" value="P:mRNA catabolic process"/>
    <property type="evidence" value="ECO:0007669"/>
    <property type="project" value="TreeGrafter"/>
</dbReference>
<dbReference type="Pfam" id="PF00773">
    <property type="entry name" value="RNB"/>
    <property type="match status" value="1"/>
</dbReference>
<reference evidence="2 3" key="1">
    <citation type="journal article" date="2013" name="Int. J. Syst. Evol. Microbiol.">
        <title>Ilumatobacter nonamiense sp. nov. and Ilumatobacter coccineum sp. nov., isolated from seashore sand.</title>
        <authorList>
            <person name="Matsumoto A."/>
            <person name="Kasai H."/>
            <person name="Matsuo Y."/>
            <person name="Shizuri Y."/>
            <person name="Ichikawa N."/>
            <person name="Fujita N."/>
            <person name="Omura S."/>
            <person name="Takahashi Y."/>
        </authorList>
    </citation>
    <scope>NUCLEOTIDE SEQUENCE [LARGE SCALE GENOMIC DNA]</scope>
    <source>
        <strain evidence="3">NBRC 103263 / KCTC 29153 / YM16-304</strain>
    </source>
</reference>
<evidence type="ECO:0000313" key="2">
    <source>
        <dbReference type="EMBL" id="BAN01219.1"/>
    </source>
</evidence>
<dbReference type="PANTHER" id="PTHR23355:SF37">
    <property type="entry name" value="EXORIBONUCLEASE 2"/>
    <property type="match status" value="1"/>
</dbReference>
<dbReference type="GO" id="GO:0005829">
    <property type="term" value="C:cytosol"/>
    <property type="evidence" value="ECO:0007669"/>
    <property type="project" value="TreeGrafter"/>
</dbReference>
<evidence type="ECO:0000313" key="3">
    <source>
        <dbReference type="Proteomes" id="UP000011863"/>
    </source>
</evidence>
<dbReference type="InterPro" id="IPR012340">
    <property type="entry name" value="NA-bd_OB-fold"/>
</dbReference>
<sequence>MARTGQTFIPDDDVEDFREGFARLRDDFDVPGEHPDEVKAAAEVAAARPFDVVQPGEPAGQWQHVDRTDVEFLTLDPATSTDLDQAFAIEMAGDDVVLHYAIADVGWFVRHGDPIDREAWRRGVTVYLPDGRAGLHPERIAEDAGSLLPGGPKPAVVFTVRVAGDGSVRLDGVERAMVRNRAKLAYSTVTPADLPDAFPELSRRIEENERRRGSDRIQWPEQEVVRRPGGGFELRFRPRNDAENQNAAMSLATNMAVADALLEAETGLFRTMPGVDERRLGRLRHTARAFGLDWPKAMSLGEFERSLPRGEPRTSAFLLAVRRAGGGASYTPYAEIEGDKPWHAAVAATYVHATAPLRRLADRYVIEATLAIANGRAVPDEVEQAFSELPEAMRRGDSRANRVDRAAIDLAEAIVLQDQVGEVFEAVITDEDDRGVRIQIREPAVVARTTARRVDPGDEIQVKLVAADPVSRSIDFERVG</sequence>
<name>A0A6C7E7N3_ILUCY</name>
<dbReference type="InterPro" id="IPR001900">
    <property type="entry name" value="RNase_II/R"/>
</dbReference>
<gene>
    <name evidence="2" type="ORF">YM304_09050</name>
</gene>
<dbReference type="GO" id="GO:0003723">
    <property type="term" value="F:RNA binding"/>
    <property type="evidence" value="ECO:0007669"/>
    <property type="project" value="InterPro"/>
</dbReference>
<keyword evidence="3" id="KW-1185">Reference proteome</keyword>
<accession>A0A6C7E7N3</accession>
<dbReference type="InterPro" id="IPR040596">
    <property type="entry name" value="RNase_II_C_S1"/>
</dbReference>
<dbReference type="SMART" id="SM00955">
    <property type="entry name" value="RNB"/>
    <property type="match status" value="1"/>
</dbReference>
<proteinExistence type="predicted"/>
<dbReference type="Proteomes" id="UP000011863">
    <property type="component" value="Chromosome"/>
</dbReference>
<dbReference type="EMBL" id="AP012057">
    <property type="protein sequence ID" value="BAN01219.1"/>
    <property type="molecule type" value="Genomic_DNA"/>
</dbReference>
<dbReference type="Pfam" id="PF18614">
    <property type="entry name" value="RNase_II_C_S1"/>
    <property type="match status" value="1"/>
</dbReference>
<dbReference type="PANTHER" id="PTHR23355">
    <property type="entry name" value="RIBONUCLEASE"/>
    <property type="match status" value="1"/>
</dbReference>
<evidence type="ECO:0000259" key="1">
    <source>
        <dbReference type="SMART" id="SM00955"/>
    </source>
</evidence>
<dbReference type="OrthoDB" id="5800376at2"/>
<dbReference type="SUPFAM" id="SSF50249">
    <property type="entry name" value="Nucleic acid-binding proteins"/>
    <property type="match status" value="1"/>
</dbReference>
<dbReference type="RefSeq" id="WP_015440466.1">
    <property type="nucleotide sequence ID" value="NC_020520.1"/>
</dbReference>
<dbReference type="InterPro" id="IPR050180">
    <property type="entry name" value="RNR_Ribonuclease"/>
</dbReference>
<feature type="domain" description="RNB" evidence="1">
    <location>
        <begin position="64"/>
        <end position="375"/>
    </location>
</feature>